<dbReference type="EMBL" id="BK059102">
    <property type="protein sequence ID" value="DAE30056.1"/>
    <property type="molecule type" value="Genomic_DNA"/>
</dbReference>
<organism evidence="3">
    <name type="scientific">virus sp. ctQmo6</name>
    <dbReference type="NCBI Taxonomy" id="2827990"/>
    <lineage>
        <taxon>Viruses</taxon>
    </lineage>
</organism>
<dbReference type="CDD" id="cd11541">
    <property type="entry name" value="NTP-PPase_u4"/>
    <property type="match status" value="1"/>
</dbReference>
<dbReference type="InterPro" id="IPR004518">
    <property type="entry name" value="MazG-like_dom"/>
</dbReference>
<dbReference type="InterPro" id="IPR011379">
    <property type="entry name" value="MazG-related_GP37"/>
</dbReference>
<feature type="compositionally biased region" description="Basic and acidic residues" evidence="1">
    <location>
        <begin position="8"/>
        <end position="21"/>
    </location>
</feature>
<dbReference type="Pfam" id="PF03819">
    <property type="entry name" value="MazG"/>
    <property type="match status" value="1"/>
</dbReference>
<dbReference type="Gene3D" id="1.10.287.1080">
    <property type="entry name" value="MazG-like"/>
    <property type="match status" value="1"/>
</dbReference>
<dbReference type="SUPFAM" id="SSF101386">
    <property type="entry name" value="all-alpha NTP pyrophosphatases"/>
    <property type="match status" value="1"/>
</dbReference>
<feature type="domain" description="NTP pyrophosphohydrolase MazG-like" evidence="2">
    <location>
        <begin position="32"/>
        <end position="98"/>
    </location>
</feature>
<sequence>MTGNEYQKLADRTRSVPDSQKEDMLRHAVFGLSSESGEVSGILQKIYQGHEFDKEHFKKELGDCMWMIAEACTALEITMDDVMETNIEKLKKRFPDGFSIEKSLHRQEGDV</sequence>
<feature type="region of interest" description="Disordered" evidence="1">
    <location>
        <begin position="1"/>
        <end position="21"/>
    </location>
</feature>
<protein>
    <recommendedName>
        <fullName evidence="2">NTP pyrophosphohydrolase MazG-like domain-containing protein</fullName>
    </recommendedName>
</protein>
<evidence type="ECO:0000313" key="3">
    <source>
        <dbReference type="EMBL" id="DAE30056.1"/>
    </source>
</evidence>
<name>A0A8S5RFA1_9VIRU</name>
<accession>A0A8S5RFA1</accession>
<reference evidence="3" key="1">
    <citation type="journal article" date="2021" name="Proc. Natl. Acad. Sci. U.S.A.">
        <title>A Catalog of Tens of Thousands of Viruses from Human Metagenomes Reveals Hidden Associations with Chronic Diseases.</title>
        <authorList>
            <person name="Tisza M.J."/>
            <person name="Buck C.B."/>
        </authorList>
    </citation>
    <scope>NUCLEOTIDE SEQUENCE</scope>
    <source>
        <strain evidence="3">CtQmo6</strain>
    </source>
</reference>
<evidence type="ECO:0000259" key="2">
    <source>
        <dbReference type="Pfam" id="PF03819"/>
    </source>
</evidence>
<dbReference type="PIRSF" id="PIRSF006639">
    <property type="entry name" value="UCP006639_pph"/>
    <property type="match status" value="1"/>
</dbReference>
<proteinExistence type="predicted"/>
<evidence type="ECO:0000256" key="1">
    <source>
        <dbReference type="SAM" id="MobiDB-lite"/>
    </source>
</evidence>